<reference evidence="7" key="1">
    <citation type="submission" date="2023-07" db="EMBL/GenBank/DDBJ databases">
        <title>Draft genome sequence of Agarivorans aestuarii strain ZMCS4, a CAZymes producing bacteria isolated from the marine brown algae Clodostephus spongiosus.</title>
        <authorList>
            <person name="Lorente B."/>
            <person name="Cabral C."/>
            <person name="Frias J."/>
            <person name="Faria J."/>
            <person name="Toubarro D."/>
        </authorList>
    </citation>
    <scope>NUCLEOTIDE SEQUENCE [LARGE SCALE GENOMIC DNA]</scope>
    <source>
        <strain evidence="7">ZMCS4</strain>
    </source>
</reference>
<name>A0ABU7G6N9_9ALTE</name>
<dbReference type="PRINTS" id="PR00039">
    <property type="entry name" value="HTHLYSR"/>
</dbReference>
<keyword evidence="4" id="KW-0804">Transcription</keyword>
<dbReference type="Proteomes" id="UP001310248">
    <property type="component" value="Unassembled WGS sequence"/>
</dbReference>
<dbReference type="SUPFAM" id="SSF53850">
    <property type="entry name" value="Periplasmic binding protein-like II"/>
    <property type="match status" value="1"/>
</dbReference>
<feature type="domain" description="HTH lysR-type" evidence="5">
    <location>
        <begin position="7"/>
        <end position="64"/>
    </location>
</feature>
<dbReference type="Gene3D" id="1.10.10.10">
    <property type="entry name" value="Winged helix-like DNA-binding domain superfamily/Winged helix DNA-binding domain"/>
    <property type="match status" value="1"/>
</dbReference>
<dbReference type="PANTHER" id="PTHR30126:SF94">
    <property type="entry name" value="LYSR FAMILY TRANSCRIPTIONAL REGULATOR"/>
    <property type="match status" value="1"/>
</dbReference>
<proteinExistence type="inferred from homology"/>
<dbReference type="InterPro" id="IPR036388">
    <property type="entry name" value="WH-like_DNA-bd_sf"/>
</dbReference>
<dbReference type="InterPro" id="IPR005119">
    <property type="entry name" value="LysR_subst-bd"/>
</dbReference>
<protein>
    <submittedName>
        <fullName evidence="6">LysR substrate-binding domain-containing protein</fullName>
    </submittedName>
</protein>
<evidence type="ECO:0000256" key="4">
    <source>
        <dbReference type="ARBA" id="ARBA00023163"/>
    </source>
</evidence>
<dbReference type="Pfam" id="PF03466">
    <property type="entry name" value="LysR_substrate"/>
    <property type="match status" value="1"/>
</dbReference>
<evidence type="ECO:0000313" key="6">
    <source>
        <dbReference type="EMBL" id="MEE1675073.1"/>
    </source>
</evidence>
<evidence type="ECO:0000256" key="3">
    <source>
        <dbReference type="ARBA" id="ARBA00023125"/>
    </source>
</evidence>
<keyword evidence="7" id="KW-1185">Reference proteome</keyword>
<dbReference type="InterPro" id="IPR000847">
    <property type="entry name" value="LysR_HTH_N"/>
</dbReference>
<gene>
    <name evidence="6" type="ORF">SNR37_000395</name>
</gene>
<evidence type="ECO:0000256" key="1">
    <source>
        <dbReference type="ARBA" id="ARBA00009437"/>
    </source>
</evidence>
<evidence type="ECO:0000259" key="5">
    <source>
        <dbReference type="PROSITE" id="PS50931"/>
    </source>
</evidence>
<keyword evidence="2" id="KW-0805">Transcription regulation</keyword>
<dbReference type="RefSeq" id="WP_329776055.1">
    <property type="nucleotide sequence ID" value="NZ_JAYDYW010000011.1"/>
</dbReference>
<sequence length="304" mass="33953">MQHLYRFSLKQLSVFVSIAETHSVSVAAQQLAMTQSAASMALNQLETGLGQKLFERQGKRLRLNHWGHWLRPRAKRVLMESQHIMQGFAGQQVISGELSVGASQTIAEYFLAQIIAGLDKSYPDLAISPQISNTEAVIAGLLDYRLQLGIIEGHCSDSRITQQVWCEDQLVVVAGKQHPLAELEQVNLSRLSRARWVLRETGSGTRDIFNGAIHGKITKLKVWREYSHVPSLIALVADGAYLSCLPLRSVEQAIKAGELIALNTPDLDMRRSFNFVWRKDSSQNPLRDCFIEHANSLALARLSE</sequence>
<evidence type="ECO:0000313" key="7">
    <source>
        <dbReference type="Proteomes" id="UP001310248"/>
    </source>
</evidence>
<dbReference type="Gene3D" id="3.40.190.290">
    <property type="match status" value="1"/>
</dbReference>
<dbReference type="PANTHER" id="PTHR30126">
    <property type="entry name" value="HTH-TYPE TRANSCRIPTIONAL REGULATOR"/>
    <property type="match status" value="1"/>
</dbReference>
<dbReference type="PROSITE" id="PS50931">
    <property type="entry name" value="HTH_LYSR"/>
    <property type="match status" value="1"/>
</dbReference>
<dbReference type="SUPFAM" id="SSF46785">
    <property type="entry name" value="Winged helix' DNA-binding domain"/>
    <property type="match status" value="1"/>
</dbReference>
<comment type="similarity">
    <text evidence="1">Belongs to the LysR transcriptional regulatory family.</text>
</comment>
<dbReference type="InterPro" id="IPR036390">
    <property type="entry name" value="WH_DNA-bd_sf"/>
</dbReference>
<reference evidence="6 7" key="2">
    <citation type="submission" date="2023-12" db="EMBL/GenBank/DDBJ databases">
        <authorList>
            <consortium name="Cladostephus spongiosus"/>
            <person name="Lorente B."/>
            <person name="Cabral C."/>
            <person name="Frias J."/>
            <person name="Faria J."/>
            <person name="Toubarro D."/>
        </authorList>
    </citation>
    <scope>NUCLEOTIDE SEQUENCE [LARGE SCALE GENOMIC DNA]</scope>
    <source>
        <strain evidence="6 7">ZMCS4</strain>
    </source>
</reference>
<dbReference type="EMBL" id="JAYDYW010000011">
    <property type="protein sequence ID" value="MEE1675073.1"/>
    <property type="molecule type" value="Genomic_DNA"/>
</dbReference>
<evidence type="ECO:0000256" key="2">
    <source>
        <dbReference type="ARBA" id="ARBA00023015"/>
    </source>
</evidence>
<keyword evidence="3" id="KW-0238">DNA-binding</keyword>
<accession>A0ABU7G6N9</accession>
<comment type="caution">
    <text evidence="6">The sequence shown here is derived from an EMBL/GenBank/DDBJ whole genome shotgun (WGS) entry which is preliminary data.</text>
</comment>
<organism evidence="6 7">
    <name type="scientific">Agarivorans aestuarii</name>
    <dbReference type="NCBI Taxonomy" id="1563703"/>
    <lineage>
        <taxon>Bacteria</taxon>
        <taxon>Pseudomonadati</taxon>
        <taxon>Pseudomonadota</taxon>
        <taxon>Gammaproteobacteria</taxon>
        <taxon>Alteromonadales</taxon>
        <taxon>Alteromonadaceae</taxon>
        <taxon>Agarivorans</taxon>
    </lineage>
</organism>
<dbReference type="Pfam" id="PF00126">
    <property type="entry name" value="HTH_1"/>
    <property type="match status" value="1"/>
</dbReference>